<dbReference type="InterPro" id="IPR007627">
    <property type="entry name" value="RNA_pol_sigma70_r2"/>
</dbReference>
<sequence>MQPGHLFTKPSQATHTLSSGVGATACFGEYARGGSVREKHATWSTLFAEKRATLSNYFLRRVAHRWDAQDLVQEVYLRLLRIEPADAANIRSPEAYLFTVAANLVKEHAVLRQQQPLGSDELEQVVEHLVAPANVEADMDSESRQKRLGALIDRLSPKCKAVLIMHYRDEMSYREIAERMSISTHMVKKYIVKGLAACRQRMADYE</sequence>
<dbReference type="Gene3D" id="1.10.10.10">
    <property type="entry name" value="Winged helix-like DNA-binding domain superfamily/Winged helix DNA-binding domain"/>
    <property type="match status" value="1"/>
</dbReference>
<reference evidence="8" key="1">
    <citation type="journal article" date="2019" name="Int. J. Syst. Evol. Microbiol.">
        <title>The Global Catalogue of Microorganisms (GCM) 10K type strain sequencing project: providing services to taxonomists for standard genome sequencing and annotation.</title>
        <authorList>
            <consortium name="The Broad Institute Genomics Platform"/>
            <consortium name="The Broad Institute Genome Sequencing Center for Infectious Disease"/>
            <person name="Wu L."/>
            <person name="Ma J."/>
        </authorList>
    </citation>
    <scope>NUCLEOTIDE SEQUENCE [LARGE SCALE GENOMIC DNA]</scope>
    <source>
        <strain evidence="8">NBRC 111980</strain>
    </source>
</reference>
<gene>
    <name evidence="7" type="ORF">GCM10007901_17730</name>
</gene>
<feature type="domain" description="RNA polymerase sigma factor 70 region 4 type 2" evidence="6">
    <location>
        <begin position="147"/>
        <end position="198"/>
    </location>
</feature>
<dbReference type="InterPro" id="IPR013249">
    <property type="entry name" value="RNA_pol_sigma70_r4_t2"/>
</dbReference>
<keyword evidence="8" id="KW-1185">Reference proteome</keyword>
<dbReference type="SUPFAM" id="SSF88659">
    <property type="entry name" value="Sigma3 and sigma4 domains of RNA polymerase sigma factors"/>
    <property type="match status" value="1"/>
</dbReference>
<comment type="similarity">
    <text evidence="1">Belongs to the sigma-70 factor family. ECF subfamily.</text>
</comment>
<dbReference type="InterPro" id="IPR014284">
    <property type="entry name" value="RNA_pol_sigma-70_dom"/>
</dbReference>
<dbReference type="EMBL" id="BSOB01000013">
    <property type="protein sequence ID" value="GLQ92822.1"/>
    <property type="molecule type" value="Genomic_DNA"/>
</dbReference>
<dbReference type="PANTHER" id="PTHR43133">
    <property type="entry name" value="RNA POLYMERASE ECF-TYPE SIGMA FACTO"/>
    <property type="match status" value="1"/>
</dbReference>
<dbReference type="Gene3D" id="1.10.1740.10">
    <property type="match status" value="1"/>
</dbReference>
<dbReference type="InterPro" id="IPR013324">
    <property type="entry name" value="RNA_pol_sigma_r3/r4-like"/>
</dbReference>
<dbReference type="Proteomes" id="UP001156670">
    <property type="component" value="Unassembled WGS sequence"/>
</dbReference>
<keyword evidence="4" id="KW-0804">Transcription</keyword>
<dbReference type="CDD" id="cd06171">
    <property type="entry name" value="Sigma70_r4"/>
    <property type="match status" value="1"/>
</dbReference>
<evidence type="ECO:0000313" key="8">
    <source>
        <dbReference type="Proteomes" id="UP001156670"/>
    </source>
</evidence>
<dbReference type="Pfam" id="PF08281">
    <property type="entry name" value="Sigma70_r4_2"/>
    <property type="match status" value="1"/>
</dbReference>
<comment type="caution">
    <text evidence="7">The sequence shown here is derived from an EMBL/GenBank/DDBJ whole genome shotgun (WGS) entry which is preliminary data.</text>
</comment>
<proteinExistence type="inferred from homology"/>
<dbReference type="InterPro" id="IPR036388">
    <property type="entry name" value="WH-like_DNA-bd_sf"/>
</dbReference>
<accession>A0ABQ5XQ32</accession>
<dbReference type="PANTHER" id="PTHR43133:SF63">
    <property type="entry name" value="RNA POLYMERASE SIGMA FACTOR FECI-RELATED"/>
    <property type="match status" value="1"/>
</dbReference>
<dbReference type="Pfam" id="PF04542">
    <property type="entry name" value="Sigma70_r2"/>
    <property type="match status" value="1"/>
</dbReference>
<evidence type="ECO:0000259" key="6">
    <source>
        <dbReference type="Pfam" id="PF08281"/>
    </source>
</evidence>
<organism evidence="7 8">
    <name type="scientific">Dyella acidisoli</name>
    <dbReference type="NCBI Taxonomy" id="1867834"/>
    <lineage>
        <taxon>Bacteria</taxon>
        <taxon>Pseudomonadati</taxon>
        <taxon>Pseudomonadota</taxon>
        <taxon>Gammaproteobacteria</taxon>
        <taxon>Lysobacterales</taxon>
        <taxon>Rhodanobacteraceae</taxon>
        <taxon>Dyella</taxon>
    </lineage>
</organism>
<dbReference type="InterPro" id="IPR039425">
    <property type="entry name" value="RNA_pol_sigma-70-like"/>
</dbReference>
<evidence type="ECO:0000256" key="4">
    <source>
        <dbReference type="ARBA" id="ARBA00023163"/>
    </source>
</evidence>
<keyword evidence="3" id="KW-0731">Sigma factor</keyword>
<evidence type="ECO:0000259" key="5">
    <source>
        <dbReference type="Pfam" id="PF04542"/>
    </source>
</evidence>
<protein>
    <submittedName>
        <fullName evidence="7">RNA polymerase sigma factor</fullName>
    </submittedName>
</protein>
<dbReference type="InterPro" id="IPR013325">
    <property type="entry name" value="RNA_pol_sigma_r2"/>
</dbReference>
<evidence type="ECO:0000256" key="3">
    <source>
        <dbReference type="ARBA" id="ARBA00023082"/>
    </source>
</evidence>
<evidence type="ECO:0000256" key="1">
    <source>
        <dbReference type="ARBA" id="ARBA00010641"/>
    </source>
</evidence>
<dbReference type="SUPFAM" id="SSF88946">
    <property type="entry name" value="Sigma2 domain of RNA polymerase sigma factors"/>
    <property type="match status" value="1"/>
</dbReference>
<name>A0ABQ5XQ32_9GAMM</name>
<evidence type="ECO:0000256" key="2">
    <source>
        <dbReference type="ARBA" id="ARBA00023015"/>
    </source>
</evidence>
<evidence type="ECO:0000313" key="7">
    <source>
        <dbReference type="EMBL" id="GLQ92822.1"/>
    </source>
</evidence>
<feature type="domain" description="RNA polymerase sigma-70 region 2" evidence="5">
    <location>
        <begin position="52"/>
        <end position="108"/>
    </location>
</feature>
<keyword evidence="2" id="KW-0805">Transcription regulation</keyword>
<dbReference type="NCBIfam" id="TIGR02937">
    <property type="entry name" value="sigma70-ECF"/>
    <property type="match status" value="1"/>
</dbReference>